<keyword evidence="4" id="KW-1185">Reference proteome</keyword>
<protein>
    <submittedName>
        <fullName evidence="3">Gfo/Idh/MocA family oxidoreductase</fullName>
    </submittedName>
</protein>
<dbReference type="EMBL" id="CP046522">
    <property type="protein sequence ID" value="QGU94662.1"/>
    <property type="molecule type" value="Genomic_DNA"/>
</dbReference>
<name>A0A6I6ELR5_9CLOT</name>
<evidence type="ECO:0000313" key="4">
    <source>
        <dbReference type="Proteomes" id="UP000422764"/>
    </source>
</evidence>
<dbReference type="Proteomes" id="UP000422764">
    <property type="component" value="Chromosome"/>
</dbReference>
<proteinExistence type="predicted"/>
<dbReference type="SUPFAM" id="SSF51735">
    <property type="entry name" value="NAD(P)-binding Rossmann-fold domains"/>
    <property type="match status" value="1"/>
</dbReference>
<dbReference type="Gene3D" id="3.30.360.10">
    <property type="entry name" value="Dihydrodipicolinate Reductase, domain 2"/>
    <property type="match status" value="1"/>
</dbReference>
<dbReference type="InterPro" id="IPR052515">
    <property type="entry name" value="Gfo/Idh/MocA_Oxidoreductase"/>
</dbReference>
<feature type="domain" description="GFO/IDH/MocA-like oxidoreductase" evidence="2">
    <location>
        <begin position="131"/>
        <end position="264"/>
    </location>
</feature>
<reference evidence="3 4" key="1">
    <citation type="submission" date="2019-12" db="EMBL/GenBank/DDBJ databases">
        <title>Genome sequenceing of Clostridium bovifaecis.</title>
        <authorList>
            <person name="Yao Y."/>
        </authorList>
    </citation>
    <scope>NUCLEOTIDE SEQUENCE [LARGE SCALE GENOMIC DNA]</scope>
    <source>
        <strain evidence="3 4">BXX</strain>
    </source>
</reference>
<dbReference type="SUPFAM" id="SSF55347">
    <property type="entry name" value="Glyceraldehyde-3-phosphate dehydrogenase-like, C-terminal domain"/>
    <property type="match status" value="1"/>
</dbReference>
<dbReference type="GO" id="GO:0000166">
    <property type="term" value="F:nucleotide binding"/>
    <property type="evidence" value="ECO:0007669"/>
    <property type="project" value="InterPro"/>
</dbReference>
<gene>
    <name evidence="3" type="ORF">GOM49_05680</name>
</gene>
<evidence type="ECO:0000259" key="1">
    <source>
        <dbReference type="Pfam" id="PF01408"/>
    </source>
</evidence>
<dbReference type="InterPro" id="IPR055170">
    <property type="entry name" value="GFO_IDH_MocA-like_dom"/>
</dbReference>
<feature type="domain" description="Gfo/Idh/MocA-like oxidoreductase N-terminal" evidence="1">
    <location>
        <begin position="3"/>
        <end position="122"/>
    </location>
</feature>
<evidence type="ECO:0000259" key="2">
    <source>
        <dbReference type="Pfam" id="PF22725"/>
    </source>
</evidence>
<organism evidence="3 4">
    <name type="scientific">Clostridium bovifaecis</name>
    <dbReference type="NCBI Taxonomy" id="2184719"/>
    <lineage>
        <taxon>Bacteria</taxon>
        <taxon>Bacillati</taxon>
        <taxon>Bacillota</taxon>
        <taxon>Clostridia</taxon>
        <taxon>Eubacteriales</taxon>
        <taxon>Clostridiaceae</taxon>
        <taxon>Clostridium</taxon>
    </lineage>
</organism>
<dbReference type="Gene3D" id="3.40.50.720">
    <property type="entry name" value="NAD(P)-binding Rossmann-like Domain"/>
    <property type="match status" value="1"/>
</dbReference>
<dbReference type="Pfam" id="PF22725">
    <property type="entry name" value="GFO_IDH_MocA_C3"/>
    <property type="match status" value="1"/>
</dbReference>
<dbReference type="Pfam" id="PF01408">
    <property type="entry name" value="GFO_IDH_MocA"/>
    <property type="match status" value="1"/>
</dbReference>
<dbReference type="PANTHER" id="PTHR43249:SF1">
    <property type="entry name" value="D-GLUCOSIDE 3-DEHYDROGENASE"/>
    <property type="match status" value="1"/>
</dbReference>
<dbReference type="InterPro" id="IPR000683">
    <property type="entry name" value="Gfo/Idh/MocA-like_OxRdtase_N"/>
</dbReference>
<dbReference type="PANTHER" id="PTHR43249">
    <property type="entry name" value="UDP-N-ACETYL-2-AMINO-2-DEOXY-D-GLUCURONATE OXIDASE"/>
    <property type="match status" value="1"/>
</dbReference>
<dbReference type="InterPro" id="IPR036291">
    <property type="entry name" value="NAD(P)-bd_dom_sf"/>
</dbReference>
<dbReference type="AlphaFoldDB" id="A0A6I6ELR5"/>
<accession>A0A6I6ELR5</accession>
<sequence length="344" mass="38497">MKVRIGIIGCGSITKFRHGPEYKNNILAEIVGFYDPVKERAEEMVKLFGGRLYESYKELIDDADIEAVSVCTSNESHKEITIEAICKGKHVLCEKPMTIDADDAQAMVDTALKYKKILMLDHNQRLSPAHKRVKEIIENGELGRVLSFRTTFGHKGPEYWGAERSKNTWFFNKTKSGLGVIGDLGVHKIDLMRFLLDDEFETVLAIGGALHKTNEAGELIQVPDNIICMLKTKKGVIGSGTFSWTFYGKEDNSTIVYCEQGIIRIYDDANYSIKIEKLNGEEVFYKLEGMQTNDNQTSTGVIDAFINSIVNKQPPLISGEDGVRSMIVLQGIMRSLKTGVTIKL</sequence>
<evidence type="ECO:0000313" key="3">
    <source>
        <dbReference type="EMBL" id="QGU94662.1"/>
    </source>
</evidence>